<gene>
    <name evidence="1" type="ORF">XENOCAPTIV_024489</name>
</gene>
<feature type="non-terminal residue" evidence="1">
    <location>
        <position position="1"/>
    </location>
</feature>
<keyword evidence="2" id="KW-1185">Reference proteome</keyword>
<dbReference type="Proteomes" id="UP001434883">
    <property type="component" value="Unassembled WGS sequence"/>
</dbReference>
<accession>A0ABV0SE32</accession>
<reference evidence="1 2" key="1">
    <citation type="submission" date="2021-06" db="EMBL/GenBank/DDBJ databases">
        <authorList>
            <person name="Palmer J.M."/>
        </authorList>
    </citation>
    <scope>NUCLEOTIDE SEQUENCE [LARGE SCALE GENOMIC DNA]</scope>
    <source>
        <strain evidence="1 2">XC_2019</strain>
        <tissue evidence="1">Muscle</tissue>
    </source>
</reference>
<sequence>SVVVSRSLDDIPPIGIPFPLGRHIFLRLDMEGRKVNAEVEAAGVLTQINADAAVKCSCLYELRNGETG</sequence>
<name>A0ABV0SE32_9TELE</name>
<dbReference type="EMBL" id="JAHRIN010076193">
    <property type="protein sequence ID" value="MEQ2217853.1"/>
    <property type="molecule type" value="Genomic_DNA"/>
</dbReference>
<evidence type="ECO:0000313" key="1">
    <source>
        <dbReference type="EMBL" id="MEQ2217853.1"/>
    </source>
</evidence>
<evidence type="ECO:0000313" key="2">
    <source>
        <dbReference type="Proteomes" id="UP001434883"/>
    </source>
</evidence>
<proteinExistence type="predicted"/>
<organism evidence="1 2">
    <name type="scientific">Xenoophorus captivus</name>
    <dbReference type="NCBI Taxonomy" id="1517983"/>
    <lineage>
        <taxon>Eukaryota</taxon>
        <taxon>Metazoa</taxon>
        <taxon>Chordata</taxon>
        <taxon>Craniata</taxon>
        <taxon>Vertebrata</taxon>
        <taxon>Euteleostomi</taxon>
        <taxon>Actinopterygii</taxon>
        <taxon>Neopterygii</taxon>
        <taxon>Teleostei</taxon>
        <taxon>Neoteleostei</taxon>
        <taxon>Acanthomorphata</taxon>
        <taxon>Ovalentaria</taxon>
        <taxon>Atherinomorphae</taxon>
        <taxon>Cyprinodontiformes</taxon>
        <taxon>Goodeidae</taxon>
        <taxon>Xenoophorus</taxon>
    </lineage>
</organism>
<comment type="caution">
    <text evidence="1">The sequence shown here is derived from an EMBL/GenBank/DDBJ whole genome shotgun (WGS) entry which is preliminary data.</text>
</comment>
<protein>
    <submittedName>
        <fullName evidence="1">Uncharacterized protein</fullName>
    </submittedName>
</protein>